<evidence type="ECO:0000256" key="3">
    <source>
        <dbReference type="ARBA" id="ARBA00022833"/>
    </source>
</evidence>
<evidence type="ECO:0000256" key="4">
    <source>
        <dbReference type="SAM" id="Coils"/>
    </source>
</evidence>
<dbReference type="EMBL" id="NSIT01000040">
    <property type="protein sequence ID" value="PJE79950.1"/>
    <property type="molecule type" value="Genomic_DNA"/>
</dbReference>
<dbReference type="PANTHER" id="PTHR10131">
    <property type="entry name" value="TNF RECEPTOR ASSOCIATED FACTOR"/>
    <property type="match status" value="1"/>
</dbReference>
<feature type="region of interest" description="Disordered" evidence="5">
    <location>
        <begin position="580"/>
        <end position="600"/>
    </location>
</feature>
<feature type="region of interest" description="Disordered" evidence="5">
    <location>
        <begin position="664"/>
        <end position="683"/>
    </location>
</feature>
<dbReference type="PROSITE" id="PS50145">
    <property type="entry name" value="ZF_TRAF"/>
    <property type="match status" value="1"/>
</dbReference>
<keyword evidence="2" id="KW-0863">Zinc-finger</keyword>
<dbReference type="AlphaFoldDB" id="A0A2H9T9N8"/>
<reference evidence="7" key="1">
    <citation type="journal article" date="2017" name="Appl. Environ. Microbiol.">
        <title>Molecular characterization of an Endozoicomonas-like organism causing infection in king scallop Pecten maximus L.</title>
        <authorList>
            <person name="Cano I."/>
            <person name="van Aerle R."/>
            <person name="Ross S."/>
            <person name="Verner-Jeffreys D.W."/>
            <person name="Paley R.K."/>
            <person name="Rimmer G."/>
            <person name="Ryder D."/>
            <person name="Hooper P."/>
            <person name="Stone D."/>
            <person name="Feist S.W."/>
        </authorList>
    </citation>
    <scope>NUCLEOTIDE SEQUENCE</scope>
</reference>
<dbReference type="GO" id="GO:0008270">
    <property type="term" value="F:zinc ion binding"/>
    <property type="evidence" value="ECO:0007669"/>
    <property type="project" value="UniProtKB-KW"/>
</dbReference>
<protein>
    <submittedName>
        <fullName evidence="7">Chromosome partition protein Smc</fullName>
    </submittedName>
</protein>
<keyword evidence="4" id="KW-0175">Coiled coil</keyword>
<organism evidence="7">
    <name type="scientific">invertebrate metagenome</name>
    <dbReference type="NCBI Taxonomy" id="1711999"/>
    <lineage>
        <taxon>unclassified sequences</taxon>
        <taxon>metagenomes</taxon>
        <taxon>organismal metagenomes</taxon>
    </lineage>
</organism>
<evidence type="ECO:0000256" key="1">
    <source>
        <dbReference type="ARBA" id="ARBA00022723"/>
    </source>
</evidence>
<gene>
    <name evidence="7" type="primary">smc_6</name>
    <name evidence="7" type="ORF">CI610_01076</name>
</gene>
<feature type="coiled-coil region" evidence="4">
    <location>
        <begin position="501"/>
        <end position="535"/>
    </location>
</feature>
<dbReference type="PANTHER" id="PTHR10131:SF94">
    <property type="entry name" value="TNF RECEPTOR-ASSOCIATED FACTOR 4"/>
    <property type="match status" value="1"/>
</dbReference>
<sequence length="683" mass="77348">MRYLFCFRTAALSLSPVISSMLLSVIFMLAAVTAQALLVENRSHEAMAVEYDLPEWMNHQFADQKKRQAELQPEEITPWQWPEINPQKIRVDTGECVLDEPLVGDVLTGQLEVQSCPYQEDSDDGRERMNHTSWQAREFFNRQEGEIKLPFEEDSPDSAVTGREIAVIWFQKPDGHRLILARSHQETVVIISCPGPDNSPVNTGNGAQSEGLEGGSQSNTEPEPELSDYTYSVLDKDNTQRTCQVIKNPIIDTLTCRICFELAQDARCLTGCREGHLGCKTCLEKNMEIETCRACGKISGNQLECRGDSAFCKKCDRKTESHRCMECRDPVTGIEKVSVVVRQVIDQLKVCCPNRGEGCRSITELGQMLQHINNDCLYRQVSCVNDGCHVRMAIIMLNQHQETCDYALTCCPYCHDEIVMKQLEWHQQSCDLKPLPCPRCHEEVSRNSTVTHCMECPVISDEEKTASLDLLLFVRQGKNDPMQQDDNQTLQKENDLLHIKLERLTAIVQDLETHMHCLEKKNKDQEEKIDCLTAVISGGANQEMETMVGDVMARLSDIGEKVDQITSQQEKATYDIDTIKRQSKKSSSRRAERGASARPEVSLDLSALEKRVDHLEKENMSLIETREEVQNGIFEVHQRLHNISACNASLRKQIEFLNETLATKPPEKPEKTGFFSSFGKGKK</sequence>
<dbReference type="SUPFAM" id="SSF49599">
    <property type="entry name" value="TRAF domain-like"/>
    <property type="match status" value="2"/>
</dbReference>
<evidence type="ECO:0000256" key="5">
    <source>
        <dbReference type="SAM" id="MobiDB-lite"/>
    </source>
</evidence>
<feature type="region of interest" description="Disordered" evidence="5">
    <location>
        <begin position="193"/>
        <end position="226"/>
    </location>
</feature>
<comment type="caution">
    <text evidence="7">The sequence shown here is derived from an EMBL/GenBank/DDBJ whole genome shotgun (WGS) entry which is preliminary data.</text>
</comment>
<keyword evidence="1" id="KW-0479">Metal-binding</keyword>
<name>A0A2H9T9N8_9ZZZZ</name>
<dbReference type="InterPro" id="IPR001293">
    <property type="entry name" value="Znf_TRAF"/>
</dbReference>
<evidence type="ECO:0000259" key="6">
    <source>
        <dbReference type="PROSITE" id="PS50145"/>
    </source>
</evidence>
<evidence type="ECO:0000313" key="7">
    <source>
        <dbReference type="EMBL" id="PJE79950.1"/>
    </source>
</evidence>
<proteinExistence type="predicted"/>
<keyword evidence="3" id="KW-0862">Zinc</keyword>
<dbReference type="InterPro" id="IPR013083">
    <property type="entry name" value="Znf_RING/FYVE/PHD"/>
</dbReference>
<feature type="domain" description="TRAF-type" evidence="6">
    <location>
        <begin position="371"/>
        <end position="424"/>
    </location>
</feature>
<dbReference type="Gene3D" id="3.30.40.10">
    <property type="entry name" value="Zinc/RING finger domain, C3HC4 (zinc finger)"/>
    <property type="match status" value="2"/>
</dbReference>
<feature type="compositionally biased region" description="Polar residues" evidence="5">
    <location>
        <begin position="199"/>
        <end position="208"/>
    </location>
</feature>
<evidence type="ECO:0000256" key="2">
    <source>
        <dbReference type="ARBA" id="ARBA00022771"/>
    </source>
</evidence>
<accession>A0A2H9T9N8</accession>